<dbReference type="GO" id="GO:0016020">
    <property type="term" value="C:membrane"/>
    <property type="evidence" value="ECO:0007669"/>
    <property type="project" value="UniProtKB-SubCell"/>
</dbReference>
<feature type="region of interest" description="Disordered" evidence="5">
    <location>
        <begin position="752"/>
        <end position="831"/>
    </location>
</feature>
<evidence type="ECO:0008006" key="9">
    <source>
        <dbReference type="Google" id="ProtNLM"/>
    </source>
</evidence>
<dbReference type="EMBL" id="MCGE01000019">
    <property type="protein sequence ID" value="ORZ12208.1"/>
    <property type="molecule type" value="Genomic_DNA"/>
</dbReference>
<feature type="compositionally biased region" description="Low complexity" evidence="5">
    <location>
        <begin position="789"/>
        <end position="805"/>
    </location>
</feature>
<evidence type="ECO:0000256" key="3">
    <source>
        <dbReference type="ARBA" id="ARBA00022989"/>
    </source>
</evidence>
<dbReference type="GO" id="GO:0050290">
    <property type="term" value="F:sphingomyelin phosphodiesterase D activity"/>
    <property type="evidence" value="ECO:0007669"/>
    <property type="project" value="InterPro"/>
</dbReference>
<feature type="compositionally biased region" description="Low complexity" evidence="5">
    <location>
        <begin position="429"/>
        <end position="438"/>
    </location>
</feature>
<evidence type="ECO:0000256" key="1">
    <source>
        <dbReference type="ARBA" id="ARBA00004167"/>
    </source>
</evidence>
<accession>A0A1X2I9B1</accession>
<feature type="transmembrane region" description="Helical" evidence="6">
    <location>
        <begin position="878"/>
        <end position="898"/>
    </location>
</feature>
<comment type="subcellular location">
    <subcellularLocation>
        <location evidence="1">Membrane</location>
        <topology evidence="1">Single-pass membrane protein</topology>
    </subcellularLocation>
</comment>
<feature type="compositionally biased region" description="Low complexity" evidence="5">
    <location>
        <begin position="194"/>
        <end position="215"/>
    </location>
</feature>
<feature type="region of interest" description="Disordered" evidence="5">
    <location>
        <begin position="187"/>
        <end position="215"/>
    </location>
</feature>
<protein>
    <recommendedName>
        <fullName evidence="9">Sphingomyelin phosphodiesterase 4</fullName>
    </recommendedName>
</protein>
<keyword evidence="8" id="KW-1185">Reference proteome</keyword>
<name>A0A1X2I9B1_9FUNG</name>
<evidence type="ECO:0000256" key="2">
    <source>
        <dbReference type="ARBA" id="ARBA00022692"/>
    </source>
</evidence>
<dbReference type="GO" id="GO:0046513">
    <property type="term" value="P:ceramide biosynthetic process"/>
    <property type="evidence" value="ECO:0007669"/>
    <property type="project" value="TreeGrafter"/>
</dbReference>
<keyword evidence="3 6" id="KW-1133">Transmembrane helix</keyword>
<dbReference type="OrthoDB" id="10251508at2759"/>
<organism evidence="7 8">
    <name type="scientific">Absidia repens</name>
    <dbReference type="NCBI Taxonomy" id="90262"/>
    <lineage>
        <taxon>Eukaryota</taxon>
        <taxon>Fungi</taxon>
        <taxon>Fungi incertae sedis</taxon>
        <taxon>Mucoromycota</taxon>
        <taxon>Mucoromycotina</taxon>
        <taxon>Mucoromycetes</taxon>
        <taxon>Mucorales</taxon>
        <taxon>Cunninghamellaceae</taxon>
        <taxon>Absidia</taxon>
    </lineage>
</organism>
<proteinExistence type="predicted"/>
<dbReference type="PANTHER" id="PTHR12988">
    <property type="entry name" value="SPHINGOMYELIN PHOSPHODIESTERASE 4"/>
    <property type="match status" value="1"/>
</dbReference>
<keyword evidence="4 6" id="KW-0472">Membrane</keyword>
<dbReference type="InterPro" id="IPR024129">
    <property type="entry name" value="Sphingomy_SMPD4"/>
</dbReference>
<dbReference type="PANTHER" id="PTHR12988:SF6">
    <property type="entry name" value="SPHINGOMYELIN PHOSPHODIESTERASE 4"/>
    <property type="match status" value="1"/>
</dbReference>
<gene>
    <name evidence="7" type="ORF">BCR42DRAFT_420187</name>
</gene>
<evidence type="ECO:0000256" key="5">
    <source>
        <dbReference type="SAM" id="MobiDB-lite"/>
    </source>
</evidence>
<comment type="caution">
    <text evidence="7">The sequence shown here is derived from an EMBL/GenBank/DDBJ whole genome shotgun (WGS) entry which is preliminary data.</text>
</comment>
<evidence type="ECO:0000256" key="4">
    <source>
        <dbReference type="ARBA" id="ARBA00023136"/>
    </source>
</evidence>
<dbReference type="STRING" id="90262.A0A1X2I9B1"/>
<sequence>MDNNKAFRDKDIIGICWHLNNYCESYININTVSTEHASAFHSFLPTLLTYIFGSPTTRGWLQTDTRREQDDAIRQLLEPRGHFLTALIKLGTRSEYCYDMNTEKFPDDIRKALAAGAIQYLPRVYEDCAFLDVSKATTLADLRASATRQSSIFPRPSVGEFRIRFNMIQFYMYYLTCVPTWPPLAPTSTPTPTPATTTTNTTTPYTSSSSLPSAGTSSYYSKIPYSTANSPYSKKPPPPLNTTTTTTTNSNLPHLIPGQLRSINASIYNEMMLLYMRAYIPCVINDTAPYVNGVGTFFLDALIELWIRTIWISPSQKLSLDFIQCLATFLKYVVGGDLRRCTSCHQNSNVNINNVKVESAYTNLYLSIKDELYLLLSRLSSNWRRQDDYIWVLNLWTLWAAPWRLGKNIITLNTEGQQQRSDRILQKESSPSPTTSSPQLTGVLEVSSPLETGWAFFILENAWYYITLVDSFLQRISTFTYPDKTIAQPHAAPTTVNGTNQIPSSSSVRPMYSTVRTTLPGTTASTTPARSTQPLDGSSLYGELNIFQILVDVWKSKYMVDYLGQIEEGLEIAARKLTLSGIPPSSTTNKPASSVYQPATFLQITRSKFSSALSSMTADQHQQKDGDTLGNLSSICYAGDRSKTDMVMQQLELLRDRILSVSAANDQQWKPSNIYSSAQRQPRSDHLVKSVQGIYHAMDTRIHPTEKSQTWKNSVLGGQKKVAAPTASKDIAVLSAMLTDLSSLLKLPFPDGSRTMFPQPLTTNKDSTGTTGGSSSSSSTLTNRHIGNSVSTTTTSSASSSSLTSNVQKNDLPSGVTSRRERPKMAALGPRAETSVRSFESKFMLRRILPIERRVNSIYHWSRMPTIVYTPDYLSLRWMAAPINLVYLFIILLLIYFIV</sequence>
<reference evidence="7 8" key="1">
    <citation type="submission" date="2016-07" db="EMBL/GenBank/DDBJ databases">
        <title>Pervasive Adenine N6-methylation of Active Genes in Fungi.</title>
        <authorList>
            <consortium name="DOE Joint Genome Institute"/>
            <person name="Mondo S.J."/>
            <person name="Dannebaum R.O."/>
            <person name="Kuo R.C."/>
            <person name="Labutti K."/>
            <person name="Haridas S."/>
            <person name="Kuo A."/>
            <person name="Salamov A."/>
            <person name="Ahrendt S.R."/>
            <person name="Lipzen A."/>
            <person name="Sullivan W."/>
            <person name="Andreopoulos W.B."/>
            <person name="Clum A."/>
            <person name="Lindquist E."/>
            <person name="Daum C."/>
            <person name="Ramamoorthy G.K."/>
            <person name="Gryganskyi A."/>
            <person name="Culley D."/>
            <person name="Magnuson J.K."/>
            <person name="James T.Y."/>
            <person name="O'Malley M.A."/>
            <person name="Stajich J.E."/>
            <person name="Spatafora J.W."/>
            <person name="Visel A."/>
            <person name="Grigoriev I.V."/>
        </authorList>
    </citation>
    <scope>NUCLEOTIDE SEQUENCE [LARGE SCALE GENOMIC DNA]</scope>
    <source>
        <strain evidence="7 8">NRRL 1336</strain>
    </source>
</reference>
<feature type="region of interest" description="Disordered" evidence="5">
    <location>
        <begin position="420"/>
        <end position="440"/>
    </location>
</feature>
<dbReference type="GO" id="GO:0006685">
    <property type="term" value="P:sphingomyelin catabolic process"/>
    <property type="evidence" value="ECO:0007669"/>
    <property type="project" value="TreeGrafter"/>
</dbReference>
<evidence type="ECO:0000313" key="7">
    <source>
        <dbReference type="EMBL" id="ORZ12208.1"/>
    </source>
</evidence>
<keyword evidence="2 6" id="KW-0812">Transmembrane</keyword>
<evidence type="ECO:0000256" key="6">
    <source>
        <dbReference type="SAM" id="Phobius"/>
    </source>
</evidence>
<dbReference type="Proteomes" id="UP000193560">
    <property type="component" value="Unassembled WGS sequence"/>
</dbReference>
<dbReference type="GO" id="GO:0046475">
    <property type="term" value="P:glycerophospholipid catabolic process"/>
    <property type="evidence" value="ECO:0007669"/>
    <property type="project" value="TreeGrafter"/>
</dbReference>
<feature type="compositionally biased region" description="Low complexity" evidence="5">
    <location>
        <begin position="767"/>
        <end position="780"/>
    </location>
</feature>
<feature type="compositionally biased region" description="Polar residues" evidence="5">
    <location>
        <begin position="806"/>
        <end position="817"/>
    </location>
</feature>
<evidence type="ECO:0000313" key="8">
    <source>
        <dbReference type="Proteomes" id="UP000193560"/>
    </source>
</evidence>
<dbReference type="AlphaFoldDB" id="A0A1X2I9B1"/>
<feature type="region of interest" description="Disordered" evidence="5">
    <location>
        <begin position="229"/>
        <end position="248"/>
    </location>
</feature>